<accession>A0A6G1LNN9</accession>
<evidence type="ECO:0000256" key="7">
    <source>
        <dbReference type="ARBA" id="ARBA00023136"/>
    </source>
</evidence>
<keyword evidence="12" id="KW-1185">Reference proteome</keyword>
<reference evidence="11 12" key="1">
    <citation type="submission" date="2019-08" db="EMBL/GenBank/DDBJ databases">
        <title>High quality draft denovo assembly of Nylanderia fulva.</title>
        <authorList>
            <person name="Vargo E.L."/>
            <person name="Tarone A.M."/>
            <person name="Konganti K.R."/>
        </authorList>
    </citation>
    <scope>NUCLEOTIDE SEQUENCE [LARGE SCALE GENOMIC DNA]</scope>
    <source>
        <strain evidence="11">TAMU-Nful-2015</strain>
        <tissue evidence="11">Whole body</tissue>
    </source>
</reference>
<dbReference type="EMBL" id="SGBU01000091">
    <property type="protein sequence ID" value="KAF3054228.1"/>
    <property type="molecule type" value="Genomic_DNA"/>
</dbReference>
<dbReference type="GO" id="GO:0004984">
    <property type="term" value="F:olfactory receptor activity"/>
    <property type="evidence" value="ECO:0007669"/>
    <property type="project" value="InterPro"/>
</dbReference>
<proteinExistence type="inferred from homology"/>
<evidence type="ECO:0000256" key="8">
    <source>
        <dbReference type="ARBA" id="ARBA00023170"/>
    </source>
</evidence>
<feature type="transmembrane region" description="Helical" evidence="10">
    <location>
        <begin position="32"/>
        <end position="53"/>
    </location>
</feature>
<keyword evidence="2" id="KW-1003">Cell membrane</keyword>
<comment type="caution">
    <text evidence="11">The sequence shown here is derived from an EMBL/GenBank/DDBJ whole genome shotgun (WGS) entry which is preliminary data.</text>
</comment>
<keyword evidence="3 10" id="KW-0716">Sensory transduction</keyword>
<gene>
    <name evidence="11" type="primary">Or-288</name>
    <name evidence="11" type="synonym">Nful_v1.0-Or-288</name>
    <name evidence="11" type="ORF">NFUL_NFUL000421</name>
</gene>
<feature type="transmembrane region" description="Helical" evidence="10">
    <location>
        <begin position="259"/>
        <end position="283"/>
    </location>
</feature>
<dbReference type="Pfam" id="PF02949">
    <property type="entry name" value="7tm_6"/>
    <property type="match status" value="1"/>
</dbReference>
<evidence type="ECO:0000256" key="3">
    <source>
        <dbReference type="ARBA" id="ARBA00022606"/>
    </source>
</evidence>
<feature type="transmembrane region" description="Helical" evidence="10">
    <location>
        <begin position="295"/>
        <end position="315"/>
    </location>
</feature>
<comment type="subcellular location">
    <subcellularLocation>
        <location evidence="1 10">Cell membrane</location>
        <topology evidence="1 10">Multi-pass membrane protein</topology>
    </subcellularLocation>
</comment>
<keyword evidence="7 10" id="KW-0472">Membrane</keyword>
<evidence type="ECO:0000256" key="5">
    <source>
        <dbReference type="ARBA" id="ARBA00022725"/>
    </source>
</evidence>
<keyword evidence="5 10" id="KW-0552">Olfaction</keyword>
<evidence type="ECO:0000256" key="2">
    <source>
        <dbReference type="ARBA" id="ARBA00022475"/>
    </source>
</evidence>
<evidence type="ECO:0000256" key="9">
    <source>
        <dbReference type="ARBA" id="ARBA00023224"/>
    </source>
</evidence>
<feature type="transmembrane region" description="Helical" evidence="10">
    <location>
        <begin position="65"/>
        <end position="86"/>
    </location>
</feature>
<organism evidence="11 12">
    <name type="scientific">Nylanderia fulva</name>
    <dbReference type="NCBI Taxonomy" id="613905"/>
    <lineage>
        <taxon>Eukaryota</taxon>
        <taxon>Metazoa</taxon>
        <taxon>Ecdysozoa</taxon>
        <taxon>Arthropoda</taxon>
        <taxon>Hexapoda</taxon>
        <taxon>Insecta</taxon>
        <taxon>Pterygota</taxon>
        <taxon>Neoptera</taxon>
        <taxon>Endopterygota</taxon>
        <taxon>Hymenoptera</taxon>
        <taxon>Apocrita</taxon>
        <taxon>Aculeata</taxon>
        <taxon>Formicoidea</taxon>
        <taxon>Formicidae</taxon>
        <taxon>Formicinae</taxon>
        <taxon>Nylanderia</taxon>
    </lineage>
</organism>
<evidence type="ECO:0000256" key="1">
    <source>
        <dbReference type="ARBA" id="ARBA00004651"/>
    </source>
</evidence>
<feature type="transmembrane region" description="Helical" evidence="10">
    <location>
        <begin position="128"/>
        <end position="153"/>
    </location>
</feature>
<dbReference type="PANTHER" id="PTHR21137:SF35">
    <property type="entry name" value="ODORANT RECEPTOR 19A-RELATED"/>
    <property type="match status" value="1"/>
</dbReference>
<evidence type="ECO:0000313" key="11">
    <source>
        <dbReference type="EMBL" id="KAF3054228.1"/>
    </source>
</evidence>
<dbReference type="GO" id="GO:0007165">
    <property type="term" value="P:signal transduction"/>
    <property type="evidence" value="ECO:0007669"/>
    <property type="project" value="UniProtKB-KW"/>
</dbReference>
<sequence length="390" mass="45367">MTGVKINHFRIHKILLLALGVWPLQQSNLTRFQFIFLSSILTTQVIFQCTVFISQKCTADLIIKVLSFVVFFTLFMIKYNMFYVNINGMKDLLERLLHVCNELKDENEIAIINKYGCYGVRYTISLTVFAICSIFLVIFASLWSDILNIISSINESRSHHLIIMTEYFIDQQKYFYFILLHTIAALIIGVTAMVAIGTMFITYLQLVCGMFKIASYRIERAMSNNILQNMNQLKYIFIYKGLICAVNIHRQAMDLSTVFMFNIETMMLCLIIFGVLSVSLNLFRIMSFKENVEDLIPPFVIVFVLILYMFLANYLGQIVTNYNEHIFITVYNVKWYRAPLSIQRMTLFLMQRNVKNFTLNVRGLFSASIECFATLLKTSVSYFTVIYSIQ</sequence>
<dbReference type="Proteomes" id="UP000479987">
    <property type="component" value="Unassembled WGS sequence"/>
</dbReference>
<comment type="similarity">
    <text evidence="10">Belongs to the insect chemoreceptor superfamily. Heteromeric odorant receptor channel (TC 1.A.69) family.</text>
</comment>
<dbReference type="GO" id="GO:0005886">
    <property type="term" value="C:plasma membrane"/>
    <property type="evidence" value="ECO:0007669"/>
    <property type="project" value="UniProtKB-SubCell"/>
</dbReference>
<evidence type="ECO:0000313" key="12">
    <source>
        <dbReference type="Proteomes" id="UP000479987"/>
    </source>
</evidence>
<dbReference type="PANTHER" id="PTHR21137">
    <property type="entry name" value="ODORANT RECEPTOR"/>
    <property type="match status" value="1"/>
</dbReference>
<keyword evidence="4 10" id="KW-0812">Transmembrane</keyword>
<keyword evidence="9 10" id="KW-0807">Transducer</keyword>
<feature type="transmembrane region" description="Helical" evidence="10">
    <location>
        <begin position="200"/>
        <end position="216"/>
    </location>
</feature>
<dbReference type="InterPro" id="IPR004117">
    <property type="entry name" value="7tm6_olfct_rcpt"/>
</dbReference>
<keyword evidence="6 10" id="KW-1133">Transmembrane helix</keyword>
<name>A0A6G1LNN9_9HYME</name>
<feature type="transmembrane region" description="Helical" evidence="10">
    <location>
        <begin position="174"/>
        <end position="194"/>
    </location>
</feature>
<dbReference type="GO" id="GO:0005549">
    <property type="term" value="F:odorant binding"/>
    <property type="evidence" value="ECO:0007669"/>
    <property type="project" value="InterPro"/>
</dbReference>
<evidence type="ECO:0000256" key="10">
    <source>
        <dbReference type="RuleBase" id="RU351113"/>
    </source>
</evidence>
<evidence type="ECO:0000256" key="4">
    <source>
        <dbReference type="ARBA" id="ARBA00022692"/>
    </source>
</evidence>
<dbReference type="AlphaFoldDB" id="A0A6G1LNN9"/>
<protein>
    <recommendedName>
        <fullName evidence="10">Odorant receptor</fullName>
    </recommendedName>
</protein>
<keyword evidence="8 10" id="KW-0675">Receptor</keyword>
<evidence type="ECO:0000256" key="6">
    <source>
        <dbReference type="ARBA" id="ARBA00022989"/>
    </source>
</evidence>